<keyword evidence="5" id="KW-1185">Reference proteome</keyword>
<evidence type="ECO:0000259" key="3">
    <source>
        <dbReference type="Pfam" id="PF25268"/>
    </source>
</evidence>
<evidence type="ECO:0000313" key="5">
    <source>
        <dbReference type="Proteomes" id="UP001152523"/>
    </source>
</evidence>
<dbReference type="EMBL" id="CAMAPF010000948">
    <property type="protein sequence ID" value="CAH9127424.1"/>
    <property type="molecule type" value="Genomic_DNA"/>
</dbReference>
<comment type="caution">
    <text evidence="4">The sequence shown here is derived from an EMBL/GenBank/DDBJ whole genome shotgun (WGS) entry which is preliminary data.</text>
</comment>
<name>A0AAV0EW73_9ASTE</name>
<gene>
    <name evidence="4" type="ORF">CEPIT_LOCUS28306</name>
</gene>
<dbReference type="InterPro" id="IPR057188">
    <property type="entry name" value="DUF7866"/>
</dbReference>
<accession>A0AAV0EW73</accession>
<sequence length="132" mass="14759">MIEIGNEGHQATQISGPRHSKGPSPQPSFLLFLLLLFVFHLVVGEEGAPQSRTVDKPSESQVVTEKMLQPMGTTPELRLHMITAGRRKLETFHTCAPCKCCPQFSEENCVWMKCCYGIQCDLPNKPFGYCAF</sequence>
<organism evidence="4 5">
    <name type="scientific">Cuscuta epithymum</name>
    <dbReference type="NCBI Taxonomy" id="186058"/>
    <lineage>
        <taxon>Eukaryota</taxon>
        <taxon>Viridiplantae</taxon>
        <taxon>Streptophyta</taxon>
        <taxon>Embryophyta</taxon>
        <taxon>Tracheophyta</taxon>
        <taxon>Spermatophyta</taxon>
        <taxon>Magnoliopsida</taxon>
        <taxon>eudicotyledons</taxon>
        <taxon>Gunneridae</taxon>
        <taxon>Pentapetalae</taxon>
        <taxon>asterids</taxon>
        <taxon>lamiids</taxon>
        <taxon>Solanales</taxon>
        <taxon>Convolvulaceae</taxon>
        <taxon>Cuscuteae</taxon>
        <taxon>Cuscuta</taxon>
        <taxon>Cuscuta subgen. Cuscuta</taxon>
    </lineage>
</organism>
<evidence type="ECO:0000256" key="2">
    <source>
        <dbReference type="SAM" id="SignalP"/>
    </source>
</evidence>
<dbReference type="AlphaFoldDB" id="A0AAV0EW73"/>
<reference evidence="4" key="1">
    <citation type="submission" date="2022-07" db="EMBL/GenBank/DDBJ databases">
        <authorList>
            <person name="Macas J."/>
            <person name="Novak P."/>
            <person name="Neumann P."/>
        </authorList>
    </citation>
    <scope>NUCLEOTIDE SEQUENCE</scope>
</reference>
<evidence type="ECO:0000256" key="1">
    <source>
        <dbReference type="SAM" id="MobiDB-lite"/>
    </source>
</evidence>
<proteinExistence type="predicted"/>
<evidence type="ECO:0000313" key="4">
    <source>
        <dbReference type="EMBL" id="CAH9127424.1"/>
    </source>
</evidence>
<feature type="signal peptide" evidence="2">
    <location>
        <begin position="1"/>
        <end position="44"/>
    </location>
</feature>
<dbReference type="Proteomes" id="UP001152523">
    <property type="component" value="Unassembled WGS sequence"/>
</dbReference>
<feature type="region of interest" description="Disordered" evidence="1">
    <location>
        <begin position="1"/>
        <end position="22"/>
    </location>
</feature>
<feature type="non-terminal residue" evidence="4">
    <location>
        <position position="132"/>
    </location>
</feature>
<feature type="chain" id="PRO_5043717901" description="DUF7866 domain-containing protein" evidence="2">
    <location>
        <begin position="45"/>
        <end position="132"/>
    </location>
</feature>
<dbReference type="PANTHER" id="PTHR33786">
    <property type="entry name" value="UBIQUITIN CARBOXYL-TERMINAL HYDROLASE"/>
    <property type="match status" value="1"/>
</dbReference>
<dbReference type="Pfam" id="PF25268">
    <property type="entry name" value="DUF7866"/>
    <property type="match status" value="1"/>
</dbReference>
<feature type="domain" description="DUF7866" evidence="3">
    <location>
        <begin position="91"/>
        <end position="132"/>
    </location>
</feature>
<keyword evidence="2" id="KW-0732">Signal</keyword>
<protein>
    <recommendedName>
        <fullName evidence="3">DUF7866 domain-containing protein</fullName>
    </recommendedName>
</protein>
<dbReference type="PANTHER" id="PTHR33786:SF2">
    <property type="entry name" value="UBIQUITIN CARBOXYL-TERMINAL HYDROLASE"/>
    <property type="match status" value="1"/>
</dbReference>